<dbReference type="Proteomes" id="UP000319257">
    <property type="component" value="Unassembled WGS sequence"/>
</dbReference>
<dbReference type="OrthoDB" id="371463at2759"/>
<evidence type="ECO:0000313" key="3">
    <source>
        <dbReference type="Proteomes" id="UP000319257"/>
    </source>
</evidence>
<evidence type="ECO:0000256" key="1">
    <source>
        <dbReference type="SAM" id="MobiDB-lite"/>
    </source>
</evidence>
<dbReference type="RefSeq" id="XP_030989023.1">
    <property type="nucleotide sequence ID" value="XM_031133385.1"/>
</dbReference>
<dbReference type="AlphaFoldDB" id="A0A507AFD6"/>
<comment type="caution">
    <text evidence="2">The sequence shown here is derived from an EMBL/GenBank/DDBJ whole genome shotgun (WGS) entry which is preliminary data.</text>
</comment>
<organism evidence="2 3">
    <name type="scientific">Thyridium curvatum</name>
    <dbReference type="NCBI Taxonomy" id="1093900"/>
    <lineage>
        <taxon>Eukaryota</taxon>
        <taxon>Fungi</taxon>
        <taxon>Dikarya</taxon>
        <taxon>Ascomycota</taxon>
        <taxon>Pezizomycotina</taxon>
        <taxon>Sordariomycetes</taxon>
        <taxon>Sordariomycetidae</taxon>
        <taxon>Thyridiales</taxon>
        <taxon>Thyridiaceae</taxon>
        <taxon>Thyridium</taxon>
    </lineage>
</organism>
<protein>
    <submittedName>
        <fullName evidence="2">Uncharacterized protein</fullName>
    </submittedName>
</protein>
<evidence type="ECO:0000313" key="2">
    <source>
        <dbReference type="EMBL" id="TPX07312.1"/>
    </source>
</evidence>
<dbReference type="GeneID" id="41978181"/>
<keyword evidence="3" id="KW-1185">Reference proteome</keyword>
<name>A0A507AFD6_9PEZI</name>
<gene>
    <name evidence="2" type="ORF">E0L32_010734</name>
</gene>
<reference evidence="2 3" key="1">
    <citation type="submission" date="2019-06" db="EMBL/GenBank/DDBJ databases">
        <title>Draft genome sequence of the filamentous fungus Phialemoniopsis curvata isolated from diesel fuel.</title>
        <authorList>
            <person name="Varaljay V.A."/>
            <person name="Lyon W.J."/>
            <person name="Crouch A.L."/>
            <person name="Drake C.E."/>
            <person name="Hollomon J.M."/>
            <person name="Nadeau L.J."/>
            <person name="Nunn H.S."/>
            <person name="Stevenson B.S."/>
            <person name="Bojanowski C.L."/>
            <person name="Crookes-Goodson W.J."/>
        </authorList>
    </citation>
    <scope>NUCLEOTIDE SEQUENCE [LARGE SCALE GENOMIC DNA]</scope>
    <source>
        <strain evidence="2 3">D216</strain>
    </source>
</reference>
<feature type="non-terminal residue" evidence="2">
    <location>
        <position position="119"/>
    </location>
</feature>
<accession>A0A507AFD6</accession>
<feature type="compositionally biased region" description="Polar residues" evidence="1">
    <location>
        <begin position="110"/>
        <end position="119"/>
    </location>
</feature>
<dbReference type="InParanoid" id="A0A507AFD6"/>
<sequence length="119" mass="13100">MPTYLCHGFRWQRRSIRVYVVVQNLDDAAPEWIIRRGTSRALLSSFYSLFDFLPRCAAPPPGSSSVTPAAADHHHHHPHHAQAVVDGGSSRRRRSRSRSQGGDPARGRAASSSGHQPAP</sequence>
<proteinExistence type="predicted"/>
<feature type="region of interest" description="Disordered" evidence="1">
    <location>
        <begin position="59"/>
        <end position="119"/>
    </location>
</feature>
<dbReference type="EMBL" id="SKBQ01000090">
    <property type="protein sequence ID" value="TPX07312.1"/>
    <property type="molecule type" value="Genomic_DNA"/>
</dbReference>